<gene>
    <name evidence="1" type="ORF">C7476_101647</name>
</gene>
<dbReference type="PROSITE" id="PS51257">
    <property type="entry name" value="PROKAR_LIPOPROTEIN"/>
    <property type="match status" value="1"/>
</dbReference>
<dbReference type="AlphaFoldDB" id="A0A368Z7V2"/>
<dbReference type="Proteomes" id="UP000253324">
    <property type="component" value="Unassembled WGS sequence"/>
</dbReference>
<dbReference type="RefSeq" id="WP_245426060.1">
    <property type="nucleotide sequence ID" value="NZ_QPJM01000001.1"/>
</dbReference>
<sequence length="320" mass="33900">MSYSRNELKAGRNQFRPIRQTLLLCLLVTAVAGCAAVPLEQASSLSSYESLAPVKSRFRKANYMVLADDVKVAKTVYVEPTKVSDMAAPSIKKSSDRALVANMVSRGLCVGVSDRFQVVDKREEADLIVHATITRIVPTNPTAAGVSTAAALGATIAQSSVPVPRIPLGLGGLSVEGEAMTRDGKQVAALVWAKGANFVTTSARVSQVGDAYSLAESFGNDFSKMLITGKTPYKGLPKLPSGQKIVSSLGGKPKYRACEKFGRSPFLMDAVASQIGAPPSWTDKSAPEQIYTSVPEPTLSSLKWGSAAGVNKGNYVQSRQ</sequence>
<proteinExistence type="predicted"/>
<reference evidence="1 2" key="1">
    <citation type="submission" date="2018-07" db="EMBL/GenBank/DDBJ databases">
        <title>Genomic Encyclopedia of Type Strains, Phase III (KMG-III): the genomes of soil and plant-associated and newly described type strains.</title>
        <authorList>
            <person name="Whitman W."/>
        </authorList>
    </citation>
    <scope>NUCLEOTIDE SEQUENCE [LARGE SCALE GENOMIC DNA]</scope>
    <source>
        <strain evidence="1 2">31-25a</strain>
    </source>
</reference>
<evidence type="ECO:0000313" key="2">
    <source>
        <dbReference type="Proteomes" id="UP000253324"/>
    </source>
</evidence>
<accession>A0A368Z7V2</accession>
<comment type="caution">
    <text evidence="1">The sequence shown here is derived from an EMBL/GenBank/DDBJ whole genome shotgun (WGS) entry which is preliminary data.</text>
</comment>
<dbReference type="Pfam" id="PF11769">
    <property type="entry name" value="DUF3313"/>
    <property type="match status" value="1"/>
</dbReference>
<organism evidence="1 2">
    <name type="scientific">Phyllobacterium bourgognense</name>
    <dbReference type="NCBI Taxonomy" id="314236"/>
    <lineage>
        <taxon>Bacteria</taxon>
        <taxon>Pseudomonadati</taxon>
        <taxon>Pseudomonadota</taxon>
        <taxon>Alphaproteobacteria</taxon>
        <taxon>Hyphomicrobiales</taxon>
        <taxon>Phyllobacteriaceae</taxon>
        <taxon>Phyllobacterium</taxon>
    </lineage>
</organism>
<name>A0A368Z7V2_9HYPH</name>
<evidence type="ECO:0000313" key="1">
    <source>
        <dbReference type="EMBL" id="RCW87878.1"/>
    </source>
</evidence>
<keyword evidence="2" id="KW-1185">Reference proteome</keyword>
<dbReference type="EMBL" id="QPJM01000001">
    <property type="protein sequence ID" value="RCW87878.1"/>
    <property type="molecule type" value="Genomic_DNA"/>
</dbReference>
<dbReference type="InterPro" id="IPR021747">
    <property type="entry name" value="DUF3313"/>
</dbReference>
<protein>
    <submittedName>
        <fullName evidence="1">Uncharacterized protein DUF3313</fullName>
    </submittedName>
</protein>